<evidence type="ECO:0000256" key="1">
    <source>
        <dbReference type="SAM" id="Phobius"/>
    </source>
</evidence>
<feature type="transmembrane region" description="Helical" evidence="1">
    <location>
        <begin position="131"/>
        <end position="155"/>
    </location>
</feature>
<feature type="transmembrane region" description="Helical" evidence="1">
    <location>
        <begin position="40"/>
        <end position="60"/>
    </location>
</feature>
<accession>A0A3R6CG74</accession>
<evidence type="ECO:0000313" key="3">
    <source>
        <dbReference type="Proteomes" id="UP000285820"/>
    </source>
</evidence>
<protein>
    <submittedName>
        <fullName evidence="2">Uncharacterized protein</fullName>
    </submittedName>
</protein>
<dbReference type="EMBL" id="QRUN01000064">
    <property type="protein sequence ID" value="RGR63316.1"/>
    <property type="molecule type" value="Genomic_DNA"/>
</dbReference>
<feature type="transmembrane region" description="Helical" evidence="1">
    <location>
        <begin position="96"/>
        <end position="119"/>
    </location>
</feature>
<keyword evidence="1" id="KW-0472">Membrane</keyword>
<comment type="caution">
    <text evidence="2">The sequence shown here is derived from an EMBL/GenBank/DDBJ whole genome shotgun (WGS) entry which is preliminary data.</text>
</comment>
<organism evidence="2 3">
    <name type="scientific">Roseburia inulinivorans</name>
    <dbReference type="NCBI Taxonomy" id="360807"/>
    <lineage>
        <taxon>Bacteria</taxon>
        <taxon>Bacillati</taxon>
        <taxon>Bacillota</taxon>
        <taxon>Clostridia</taxon>
        <taxon>Lachnospirales</taxon>
        <taxon>Lachnospiraceae</taxon>
        <taxon>Roseburia</taxon>
    </lineage>
</organism>
<feature type="transmembrane region" description="Helical" evidence="1">
    <location>
        <begin position="175"/>
        <end position="200"/>
    </location>
</feature>
<dbReference type="AlphaFoldDB" id="A0A3R6CG74"/>
<evidence type="ECO:0000313" key="2">
    <source>
        <dbReference type="EMBL" id="RGR63316.1"/>
    </source>
</evidence>
<reference evidence="2 3" key="1">
    <citation type="submission" date="2018-08" db="EMBL/GenBank/DDBJ databases">
        <title>A genome reference for cultivated species of the human gut microbiota.</title>
        <authorList>
            <person name="Zou Y."/>
            <person name="Xue W."/>
            <person name="Luo G."/>
        </authorList>
    </citation>
    <scope>NUCLEOTIDE SEQUENCE [LARGE SCALE GENOMIC DNA]</scope>
    <source>
        <strain evidence="2 3">AF24-4</strain>
    </source>
</reference>
<feature type="transmembrane region" description="Helical" evidence="1">
    <location>
        <begin position="72"/>
        <end position="90"/>
    </location>
</feature>
<proteinExistence type="predicted"/>
<dbReference type="Proteomes" id="UP000285820">
    <property type="component" value="Unassembled WGS sequence"/>
</dbReference>
<dbReference type="RefSeq" id="WP_118127601.1">
    <property type="nucleotide sequence ID" value="NZ_QRUN01000064.1"/>
</dbReference>
<feature type="transmembrane region" description="Helical" evidence="1">
    <location>
        <begin position="12"/>
        <end position="28"/>
    </location>
</feature>
<sequence length="212" mass="23729">MVKKNKEILKQAGVMSFLYLILCLGGAYESYYRGADLKLTARIAGCVLLLMWGGIFIFIIKKEYDSRKYLGYIYLLISLGLMLQTVIQGNIPVESIVKICIAGYTATLVVGFLVGLYATRKIIVKNKFVKEMLHVGCTILGFLIIFICSTGRMFFGRRGAILVEMTGGQKNSGRCMWYIILGMTCLLNFIGFLLITCVAAEPDHFKEKKQGK</sequence>
<keyword evidence="1" id="KW-0812">Transmembrane</keyword>
<name>A0A3R6CG74_9FIRM</name>
<keyword evidence="1" id="KW-1133">Transmembrane helix</keyword>
<gene>
    <name evidence="2" type="ORF">DWY29_17175</name>
</gene>